<dbReference type="InterPro" id="IPR046347">
    <property type="entry name" value="bZIP_sf"/>
</dbReference>
<protein>
    <recommendedName>
        <fullName evidence="5">BZIP domain-containing protein</fullName>
    </recommendedName>
</protein>
<keyword evidence="1" id="KW-0175">Coiled coil</keyword>
<dbReference type="Gene3D" id="1.20.5.170">
    <property type="match status" value="1"/>
</dbReference>
<evidence type="ECO:0000313" key="4">
    <source>
        <dbReference type="Proteomes" id="UP000813444"/>
    </source>
</evidence>
<feature type="compositionally biased region" description="Polar residues" evidence="2">
    <location>
        <begin position="140"/>
        <end position="154"/>
    </location>
</feature>
<feature type="region of interest" description="Disordered" evidence="2">
    <location>
        <begin position="140"/>
        <end position="169"/>
    </location>
</feature>
<feature type="coiled-coil region" evidence="1">
    <location>
        <begin position="47"/>
        <end position="93"/>
    </location>
</feature>
<accession>A0A8K0WJS5</accession>
<reference evidence="3" key="1">
    <citation type="journal article" date="2021" name="Nat. Commun.">
        <title>Genetic determinants of endophytism in the Arabidopsis root mycobiome.</title>
        <authorList>
            <person name="Mesny F."/>
            <person name="Miyauchi S."/>
            <person name="Thiergart T."/>
            <person name="Pickel B."/>
            <person name="Atanasova L."/>
            <person name="Karlsson M."/>
            <person name="Huettel B."/>
            <person name="Barry K.W."/>
            <person name="Haridas S."/>
            <person name="Chen C."/>
            <person name="Bauer D."/>
            <person name="Andreopoulos W."/>
            <person name="Pangilinan J."/>
            <person name="LaButti K."/>
            <person name="Riley R."/>
            <person name="Lipzen A."/>
            <person name="Clum A."/>
            <person name="Drula E."/>
            <person name="Henrissat B."/>
            <person name="Kohler A."/>
            <person name="Grigoriev I.V."/>
            <person name="Martin F.M."/>
            <person name="Hacquard S."/>
        </authorList>
    </citation>
    <scope>NUCLEOTIDE SEQUENCE</scope>
    <source>
        <strain evidence="3">MPI-CAGE-CH-0235</strain>
    </source>
</reference>
<feature type="region of interest" description="Disordered" evidence="2">
    <location>
        <begin position="289"/>
        <end position="310"/>
    </location>
</feature>
<sequence length="310" mass="33314">MAPRKGMSILLIILPEAPSPEMYLTCLSPAQLERKRANDREAQRAIRQRTRVHIEKLEADVESLKASTSFKQLQALSQRNEELEREVAALKEALILASGPQTASYSPGTGDCTCLDYRPPPYAIQNPEQWLPATPAVSNFSSGVPSPTSSVLDPSNSRETSSALSSSAGYLMEPNSYSDAGHRVMDPQLEGGRPMVMGWNDIITPPVAAGQTHQDLMLTTGGRILCDLPREGMKPGRASTLSTKTNAHFNDICQDLEEGATSCLTTTVPSPSRIGPAVVQPCRCIYPPHDDETSSLSMGPPPPAVSSSAT</sequence>
<dbReference type="OrthoDB" id="3535998at2759"/>
<organism evidence="3 4">
    <name type="scientific">Stachybotrys elegans</name>
    <dbReference type="NCBI Taxonomy" id="80388"/>
    <lineage>
        <taxon>Eukaryota</taxon>
        <taxon>Fungi</taxon>
        <taxon>Dikarya</taxon>
        <taxon>Ascomycota</taxon>
        <taxon>Pezizomycotina</taxon>
        <taxon>Sordariomycetes</taxon>
        <taxon>Hypocreomycetidae</taxon>
        <taxon>Hypocreales</taxon>
        <taxon>Stachybotryaceae</taxon>
        <taxon>Stachybotrys</taxon>
    </lineage>
</organism>
<evidence type="ECO:0000256" key="2">
    <source>
        <dbReference type="SAM" id="MobiDB-lite"/>
    </source>
</evidence>
<dbReference type="GO" id="GO:0003700">
    <property type="term" value="F:DNA-binding transcription factor activity"/>
    <property type="evidence" value="ECO:0007669"/>
    <property type="project" value="InterPro"/>
</dbReference>
<dbReference type="CDD" id="cd14688">
    <property type="entry name" value="bZIP_YAP"/>
    <property type="match status" value="1"/>
</dbReference>
<dbReference type="EMBL" id="JAGPNK010000023">
    <property type="protein sequence ID" value="KAH7304377.1"/>
    <property type="molecule type" value="Genomic_DNA"/>
</dbReference>
<feature type="compositionally biased region" description="Low complexity" evidence="2">
    <location>
        <begin position="155"/>
        <end position="167"/>
    </location>
</feature>
<dbReference type="AlphaFoldDB" id="A0A8K0WJS5"/>
<evidence type="ECO:0000313" key="3">
    <source>
        <dbReference type="EMBL" id="KAH7304377.1"/>
    </source>
</evidence>
<comment type="caution">
    <text evidence="3">The sequence shown here is derived from an EMBL/GenBank/DDBJ whole genome shotgun (WGS) entry which is preliminary data.</text>
</comment>
<dbReference type="PANTHER" id="PTHR37012">
    <property type="entry name" value="B-ZIP TRANSCRIPTION FACTOR (EUROFUNG)-RELATED"/>
    <property type="match status" value="1"/>
</dbReference>
<name>A0A8K0WJS5_9HYPO</name>
<gene>
    <name evidence="3" type="ORF">B0I35DRAFT_414444</name>
</gene>
<dbReference type="Proteomes" id="UP000813444">
    <property type="component" value="Unassembled WGS sequence"/>
</dbReference>
<evidence type="ECO:0008006" key="5">
    <source>
        <dbReference type="Google" id="ProtNLM"/>
    </source>
</evidence>
<dbReference type="PANTHER" id="PTHR37012:SF2">
    <property type="entry name" value="BZIP DOMAIN-CONTAINING PROTEIN-RELATED"/>
    <property type="match status" value="1"/>
</dbReference>
<proteinExistence type="predicted"/>
<keyword evidence="4" id="KW-1185">Reference proteome</keyword>
<evidence type="ECO:0000256" key="1">
    <source>
        <dbReference type="SAM" id="Coils"/>
    </source>
</evidence>
<dbReference type="SUPFAM" id="SSF57959">
    <property type="entry name" value="Leucine zipper domain"/>
    <property type="match status" value="1"/>
</dbReference>